<dbReference type="Proteomes" id="UP000515908">
    <property type="component" value="Chromosome 10"/>
</dbReference>
<dbReference type="EMBL" id="LR877154">
    <property type="protein sequence ID" value="CAD2218149.1"/>
    <property type="molecule type" value="Genomic_DNA"/>
</dbReference>
<sequence length="255" mass="29586">MGHLPHTRSFLQLTSLKNGTVICVGGRSLRDPNSEQNEKYKKNETAILTMTSSHYHALLQEEDHNNNNNSKACCWETVEWINTTKNEYYFPHSLHQCVVDVTSKDVLVILTENEPNYVSNNHKNENNNEDDHEDSRSSCTPLPCTHLQLFLVEFSDSNNYNNKQKASWREVILQLGSIPYSIRGASLHIISNLIHHNNSNSHETDFSIYLFGSYNNFNANGSLEMLTDKKKLKEYYFKSEKERQVNLPIRIRYEE</sequence>
<evidence type="ECO:0000256" key="1">
    <source>
        <dbReference type="SAM" id="MobiDB-lite"/>
    </source>
</evidence>
<organism evidence="2 3">
    <name type="scientific">Angomonas deanei</name>
    <dbReference type="NCBI Taxonomy" id="59799"/>
    <lineage>
        <taxon>Eukaryota</taxon>
        <taxon>Discoba</taxon>
        <taxon>Euglenozoa</taxon>
        <taxon>Kinetoplastea</taxon>
        <taxon>Metakinetoplastina</taxon>
        <taxon>Trypanosomatida</taxon>
        <taxon>Trypanosomatidae</taxon>
        <taxon>Strigomonadinae</taxon>
        <taxon>Angomonas</taxon>
    </lineage>
</organism>
<evidence type="ECO:0000313" key="3">
    <source>
        <dbReference type="Proteomes" id="UP000515908"/>
    </source>
</evidence>
<keyword evidence="3" id="KW-1185">Reference proteome</keyword>
<dbReference type="VEuPathDB" id="TriTrypDB:ADEAN_000563600"/>
<reference evidence="2 3" key="1">
    <citation type="submission" date="2020-08" db="EMBL/GenBank/DDBJ databases">
        <authorList>
            <person name="Newling K."/>
            <person name="Davey J."/>
            <person name="Forrester S."/>
        </authorList>
    </citation>
    <scope>NUCLEOTIDE SEQUENCE [LARGE SCALE GENOMIC DNA]</scope>
    <source>
        <strain evidence="3">Crithidia deanei Carvalho (ATCC PRA-265)</strain>
    </source>
</reference>
<accession>A0A7G2CF29</accession>
<evidence type="ECO:0000313" key="2">
    <source>
        <dbReference type="EMBL" id="CAD2218149.1"/>
    </source>
</evidence>
<proteinExistence type="predicted"/>
<gene>
    <name evidence="2" type="ORF">ADEAN_000563600</name>
</gene>
<dbReference type="AlphaFoldDB" id="A0A7G2CF29"/>
<name>A0A7G2CF29_9TRYP</name>
<protein>
    <submittedName>
        <fullName evidence="2">Uncharacterized protein</fullName>
    </submittedName>
</protein>
<feature type="region of interest" description="Disordered" evidence="1">
    <location>
        <begin position="117"/>
        <end position="139"/>
    </location>
</feature>